<dbReference type="SUPFAM" id="SSF51905">
    <property type="entry name" value="FAD/NAD(P)-binding domain"/>
    <property type="match status" value="1"/>
</dbReference>
<dbReference type="InterPro" id="IPR002938">
    <property type="entry name" value="FAD-bd"/>
</dbReference>
<feature type="compositionally biased region" description="Low complexity" evidence="4">
    <location>
        <begin position="10"/>
        <end position="29"/>
    </location>
</feature>
<dbReference type="PANTHER" id="PTHR43004:SF19">
    <property type="entry name" value="BINDING MONOOXYGENASE, PUTATIVE (JCVI)-RELATED"/>
    <property type="match status" value="1"/>
</dbReference>
<feature type="region of interest" description="Disordered" evidence="4">
    <location>
        <begin position="1"/>
        <end position="47"/>
    </location>
</feature>
<name>A0A678X7P2_9ACTN</name>
<dbReference type="GO" id="GO:0071949">
    <property type="term" value="F:FAD binding"/>
    <property type="evidence" value="ECO:0007669"/>
    <property type="project" value="InterPro"/>
</dbReference>
<keyword evidence="5" id="KW-1133">Transmembrane helix</keyword>
<dbReference type="Gene3D" id="3.30.9.10">
    <property type="entry name" value="D-Amino Acid Oxidase, subunit A, domain 2"/>
    <property type="match status" value="1"/>
</dbReference>
<reference evidence="7" key="1">
    <citation type="submission" date="2018-03" db="EMBL/GenBank/DDBJ databases">
        <title>Multiplexed Activation and Characterization of a Cryptic Gene Cluster Reveal Two Series of Aromatic Polyketides Generated by a Divergent Biosynthetic Pathway.</title>
        <authorList>
            <person name="Ji Z.-Y."/>
            <person name="Nie Q.-Y."/>
            <person name="Yin Y."/>
            <person name="Zhang M."/>
            <person name="Pan H.-X."/>
            <person name="Hou X.-F."/>
            <person name="Tang G.-L."/>
        </authorList>
    </citation>
    <scope>NUCLEOTIDE SEQUENCE</scope>
    <source>
        <strain evidence="7">SP-371</strain>
    </source>
</reference>
<keyword evidence="2" id="KW-0285">Flavoprotein</keyword>
<dbReference type="GO" id="GO:0016709">
    <property type="term" value="F:oxidoreductase activity, acting on paired donors, with incorporation or reduction of molecular oxygen, NAD(P)H as one donor, and incorporation of one atom of oxygen"/>
    <property type="evidence" value="ECO:0007669"/>
    <property type="project" value="UniProtKB-ARBA"/>
</dbReference>
<feature type="compositionally biased region" description="Basic residues" evidence="4">
    <location>
        <begin position="30"/>
        <end position="39"/>
    </location>
</feature>
<evidence type="ECO:0000256" key="3">
    <source>
        <dbReference type="ARBA" id="ARBA00022827"/>
    </source>
</evidence>
<dbReference type="InterPro" id="IPR036188">
    <property type="entry name" value="FAD/NAD-bd_sf"/>
</dbReference>
<dbReference type="Gene3D" id="3.40.30.120">
    <property type="match status" value="1"/>
</dbReference>
<feature type="domain" description="FAD-binding" evidence="6">
    <location>
        <begin position="54"/>
        <end position="411"/>
    </location>
</feature>
<evidence type="ECO:0000256" key="5">
    <source>
        <dbReference type="SAM" id="Phobius"/>
    </source>
</evidence>
<sequence>MRARRPGVLRPASSAARCPARTLAAPGHAARGRGSRRGRQGPYDGRKLMSEENTAVLIAGGGIVGLSAAVFLRRHHVPVLLVERHPGTSMLAKARVLSPRTMELYRGHGLEEAVRAAPPSVFLAATDVVRAATLAGPEEYRGSRPPGESVGWASPCPPALVEQSTVEPLVRARAEELGADVRFHTEVGEVTQDADGVTAHLTDRASGRRYTVRARYLIGADGHRSPLRGALGIRTRGRRLAHVVNIAFEADLGAALRGRPVGLAYLARPVPGTLLARLDGADRWVLMVPYDPERGEGPADFTPERCAADVRAAVGVPDLAVRVLPAVPGTGRAVHTWELASWVAEEYRRGRILLAGDAVHVMPPSGGLGANTGIQDVHNLAWKLAAVLQGRAGAGLLDTYEPERRPVAELTCALSARLQQERAGTGGEDAAAARAGRLALGLGYRYDSRAVAAAGGGDGLGEPGRPGTRAPHLDLTREGRACSSIDLYGPHFTLVLGPGADDTLPMPHALAAPDGHGAGEGRLEVLRIGREAADPSGRWAASHGVGSGGAVLVRPDGFIAWRARVWDAGTARQLPGVLAGVLALPPLPVAAGR</sequence>
<dbReference type="Pfam" id="PF01494">
    <property type="entry name" value="FAD_binding_3"/>
    <property type="match status" value="1"/>
</dbReference>
<evidence type="ECO:0000256" key="1">
    <source>
        <dbReference type="ARBA" id="ARBA00001974"/>
    </source>
</evidence>
<dbReference type="EMBL" id="MH025886">
    <property type="protein sequence ID" value="AYU66250.1"/>
    <property type="molecule type" value="Genomic_DNA"/>
</dbReference>
<dbReference type="PRINTS" id="PR00420">
    <property type="entry name" value="RNGMNOXGNASE"/>
</dbReference>
<organism evidence="7">
    <name type="scientific">Streptomyces aureus</name>
    <dbReference type="NCBI Taxonomy" id="193461"/>
    <lineage>
        <taxon>Bacteria</taxon>
        <taxon>Bacillati</taxon>
        <taxon>Actinomycetota</taxon>
        <taxon>Actinomycetes</taxon>
        <taxon>Kitasatosporales</taxon>
        <taxon>Streptomycetaceae</taxon>
        <taxon>Streptomyces</taxon>
    </lineage>
</organism>
<evidence type="ECO:0000256" key="4">
    <source>
        <dbReference type="SAM" id="MobiDB-lite"/>
    </source>
</evidence>
<dbReference type="Gene3D" id="3.50.50.60">
    <property type="entry name" value="FAD/NAD(P)-binding domain"/>
    <property type="match status" value="1"/>
</dbReference>
<keyword evidence="5" id="KW-0472">Membrane</keyword>
<keyword evidence="5" id="KW-0812">Transmembrane</keyword>
<evidence type="ECO:0000313" key="7">
    <source>
        <dbReference type="EMBL" id="AYU66250.1"/>
    </source>
</evidence>
<feature type="transmembrane region" description="Helical" evidence="5">
    <location>
        <begin position="54"/>
        <end position="72"/>
    </location>
</feature>
<protein>
    <submittedName>
        <fullName evidence="7">TjhO4</fullName>
    </submittedName>
</protein>
<evidence type="ECO:0000256" key="2">
    <source>
        <dbReference type="ARBA" id="ARBA00022630"/>
    </source>
</evidence>
<comment type="cofactor">
    <cofactor evidence="1">
        <name>FAD</name>
        <dbReference type="ChEBI" id="CHEBI:57692"/>
    </cofactor>
</comment>
<dbReference type="PANTHER" id="PTHR43004">
    <property type="entry name" value="TRK SYSTEM POTASSIUM UPTAKE PROTEIN"/>
    <property type="match status" value="1"/>
</dbReference>
<evidence type="ECO:0000259" key="6">
    <source>
        <dbReference type="Pfam" id="PF01494"/>
    </source>
</evidence>
<dbReference type="Pfam" id="PF21274">
    <property type="entry name" value="Rng_hyd_C"/>
    <property type="match status" value="1"/>
</dbReference>
<proteinExistence type="predicted"/>
<dbReference type="InterPro" id="IPR050641">
    <property type="entry name" value="RIFMO-like"/>
</dbReference>
<dbReference type="AlphaFoldDB" id="A0A678X7P2"/>
<accession>A0A678X7P2</accession>
<keyword evidence="3" id="KW-0274">FAD</keyword>